<dbReference type="Proteomes" id="UP000008827">
    <property type="component" value="Chromosome 13"/>
</dbReference>
<organism evidence="1">
    <name type="scientific">Glycine max</name>
    <name type="common">Soybean</name>
    <name type="synonym">Glycine hispida</name>
    <dbReference type="NCBI Taxonomy" id="3847"/>
    <lineage>
        <taxon>Eukaryota</taxon>
        <taxon>Viridiplantae</taxon>
        <taxon>Streptophyta</taxon>
        <taxon>Embryophyta</taxon>
        <taxon>Tracheophyta</taxon>
        <taxon>Spermatophyta</taxon>
        <taxon>Magnoliopsida</taxon>
        <taxon>eudicotyledons</taxon>
        <taxon>Gunneridae</taxon>
        <taxon>Pentapetalae</taxon>
        <taxon>rosids</taxon>
        <taxon>fabids</taxon>
        <taxon>Fabales</taxon>
        <taxon>Fabaceae</taxon>
        <taxon>Papilionoideae</taxon>
        <taxon>50 kb inversion clade</taxon>
        <taxon>NPAAA clade</taxon>
        <taxon>indigoferoid/millettioid clade</taxon>
        <taxon>Phaseoleae</taxon>
        <taxon>Glycine</taxon>
        <taxon>Glycine subgen. Soja</taxon>
    </lineage>
</organism>
<dbReference type="SMR" id="A0A0R0GIP9"/>
<keyword evidence="3" id="KW-1185">Reference proteome</keyword>
<proteinExistence type="predicted"/>
<evidence type="ECO:0000313" key="2">
    <source>
        <dbReference type="EnsemblPlants" id="KRH18103"/>
    </source>
</evidence>
<dbReference type="EMBL" id="CM000846">
    <property type="protein sequence ID" value="KRH18103.1"/>
    <property type="molecule type" value="Genomic_DNA"/>
</dbReference>
<evidence type="ECO:0000313" key="1">
    <source>
        <dbReference type="EMBL" id="KRH18103.1"/>
    </source>
</evidence>
<reference evidence="2" key="2">
    <citation type="submission" date="2018-02" db="UniProtKB">
        <authorList>
            <consortium name="EnsemblPlants"/>
        </authorList>
    </citation>
    <scope>IDENTIFICATION</scope>
    <source>
        <strain evidence="2">Williams 82</strain>
    </source>
</reference>
<gene>
    <name evidence="1" type="ORF">GLYMA_13G037700</name>
</gene>
<sequence>MICPQSQSQVQPGHLPVYVPDAFLPDFCLKPSLAFQMYDFRHSPHLQFKLFDVCYKVLLQHQSFH</sequence>
<dbReference type="InParanoid" id="A0A0R0GIP9"/>
<dbReference type="Gramene" id="KRH18103">
    <property type="protein sequence ID" value="KRH18103"/>
    <property type="gene ID" value="GLYMA_13G037700"/>
</dbReference>
<reference evidence="1 2" key="1">
    <citation type="journal article" date="2010" name="Nature">
        <title>Genome sequence of the palaeopolyploid soybean.</title>
        <authorList>
            <person name="Schmutz J."/>
            <person name="Cannon S.B."/>
            <person name="Schlueter J."/>
            <person name="Ma J."/>
            <person name="Mitros T."/>
            <person name="Nelson W."/>
            <person name="Hyten D.L."/>
            <person name="Song Q."/>
            <person name="Thelen J.J."/>
            <person name="Cheng J."/>
            <person name="Xu D."/>
            <person name="Hellsten U."/>
            <person name="May G.D."/>
            <person name="Yu Y."/>
            <person name="Sakurai T."/>
            <person name="Umezawa T."/>
            <person name="Bhattacharyya M.K."/>
            <person name="Sandhu D."/>
            <person name="Valliyodan B."/>
            <person name="Lindquist E."/>
            <person name="Peto M."/>
            <person name="Grant D."/>
            <person name="Shu S."/>
            <person name="Goodstein D."/>
            <person name="Barry K."/>
            <person name="Futrell-Griggs M."/>
            <person name="Abernathy B."/>
            <person name="Du J."/>
            <person name="Tian Z."/>
            <person name="Zhu L."/>
            <person name="Gill N."/>
            <person name="Joshi T."/>
            <person name="Libault M."/>
            <person name="Sethuraman A."/>
            <person name="Zhang X.-C."/>
            <person name="Shinozaki K."/>
            <person name="Nguyen H.T."/>
            <person name="Wing R.A."/>
            <person name="Cregan P."/>
            <person name="Specht J."/>
            <person name="Grimwood J."/>
            <person name="Rokhsar D."/>
            <person name="Stacey G."/>
            <person name="Shoemaker R.C."/>
            <person name="Jackson S.A."/>
        </authorList>
    </citation>
    <scope>NUCLEOTIDE SEQUENCE [LARGE SCALE GENOMIC DNA]</scope>
    <source>
        <strain evidence="2">cv. Williams 82</strain>
        <tissue evidence="1">Callus</tissue>
    </source>
</reference>
<protein>
    <submittedName>
        <fullName evidence="1 2">Uncharacterized protein</fullName>
    </submittedName>
</protein>
<evidence type="ECO:0000313" key="3">
    <source>
        <dbReference type="Proteomes" id="UP000008827"/>
    </source>
</evidence>
<name>A0A0R0GIP9_SOYBN</name>
<reference evidence="1" key="3">
    <citation type="submission" date="2018-07" db="EMBL/GenBank/DDBJ databases">
        <title>WGS assembly of Glycine max.</title>
        <authorList>
            <person name="Schmutz J."/>
            <person name="Cannon S."/>
            <person name="Schlueter J."/>
            <person name="Ma J."/>
            <person name="Mitros T."/>
            <person name="Nelson W."/>
            <person name="Hyten D."/>
            <person name="Song Q."/>
            <person name="Thelen J."/>
            <person name="Cheng J."/>
            <person name="Xu D."/>
            <person name="Hellsten U."/>
            <person name="May G."/>
            <person name="Yu Y."/>
            <person name="Sakurai T."/>
            <person name="Umezawa T."/>
            <person name="Bhattacharyya M."/>
            <person name="Sandhu D."/>
            <person name="Valliyodan B."/>
            <person name="Lindquist E."/>
            <person name="Peto M."/>
            <person name="Grant D."/>
            <person name="Shu S."/>
            <person name="Goodstein D."/>
            <person name="Barry K."/>
            <person name="Futrell-Griggs M."/>
            <person name="Abernathy B."/>
            <person name="Du J."/>
            <person name="Tian Z."/>
            <person name="Zhu L."/>
            <person name="Gill N."/>
            <person name="Joshi T."/>
            <person name="Libault M."/>
            <person name="Sethuraman A."/>
            <person name="Zhang X."/>
            <person name="Shinozaki K."/>
            <person name="Nguyen H."/>
            <person name="Wing R."/>
            <person name="Cregan P."/>
            <person name="Specht J."/>
            <person name="Grimwood J."/>
            <person name="Rokhsar D."/>
            <person name="Stacey G."/>
            <person name="Shoemaker R."/>
            <person name="Jackson S."/>
        </authorList>
    </citation>
    <scope>NUCLEOTIDE SEQUENCE</scope>
    <source>
        <tissue evidence="1">Callus</tissue>
    </source>
</reference>
<dbReference type="EnsemblPlants" id="KRH18103">
    <property type="protein sequence ID" value="KRH18103"/>
    <property type="gene ID" value="GLYMA_13G037700"/>
</dbReference>
<accession>A0A0R0GIP9</accession>
<dbReference type="AlphaFoldDB" id="A0A0R0GIP9"/>